<name>A0A024RYC3_HYPJR</name>
<evidence type="ECO:0000256" key="6">
    <source>
        <dbReference type="PROSITE-ProRule" id="PRU01240"/>
    </source>
</evidence>
<dbReference type="PANTHER" id="PTHR43806">
    <property type="entry name" value="PEPTIDASE S8"/>
    <property type="match status" value="1"/>
</dbReference>
<dbReference type="InterPro" id="IPR023827">
    <property type="entry name" value="Peptidase_S8_Asp-AS"/>
</dbReference>
<evidence type="ECO:0000256" key="7">
    <source>
        <dbReference type="RuleBase" id="RU003355"/>
    </source>
</evidence>
<feature type="chain" id="PRO_5001533493" evidence="8">
    <location>
        <begin position="21"/>
        <end position="407"/>
    </location>
</feature>
<keyword evidence="2 6" id="KW-0645">Protease</keyword>
<dbReference type="CDD" id="cd04077">
    <property type="entry name" value="Peptidases_S8_PCSK9_ProteinaseK_like"/>
    <property type="match status" value="1"/>
</dbReference>
<dbReference type="InterPro" id="IPR023828">
    <property type="entry name" value="Peptidase_S8_Ser-AS"/>
</dbReference>
<dbReference type="InterPro" id="IPR034193">
    <property type="entry name" value="PCSK9_ProteinaseK-like"/>
</dbReference>
<sequence>MAWLKKLALVLLAIVPYATASPALSPRSREILSLEDLESEDKYVIGLKQGLSPTDLKKHLLRVSAVQYRNKNSTFEGGTGVKRTYAIGDYRAYTAVLDRDTVREIWNDTLIDCIEREKIYTIHGNVATQEKPPWGLATLSNKKPHGFLYRYDKSAGEGTFAYVLDTGINSKHVDFEGRAYMGFSPPKTEPTDINGHGTHVAGIIGGKTFGVAKKTQLIGVKVFLDDEATTSTLMEGLEWAVNDITTKGRQGRSVINMSLGGPYSQALNDAIDHIADMGILPVAAAGNKGIPATFISPASADKAMTVGAINSDWQETNFSNFGPQVNILAPGEDVLSAYVSTNTATRVLSGTSMAAPHVAGLALYLMALEEFDSTQKLTDRILQLGMKNKVVNLMTDSPNLIIHNNVK</sequence>
<dbReference type="InterPro" id="IPR015500">
    <property type="entry name" value="Peptidase_S8_subtilisin-rel"/>
</dbReference>
<dbReference type="Proteomes" id="UP000024376">
    <property type="component" value="Unassembled WGS sequence"/>
</dbReference>
<evidence type="ECO:0000256" key="2">
    <source>
        <dbReference type="ARBA" id="ARBA00022670"/>
    </source>
</evidence>
<feature type="active site" description="Charge relay system" evidence="6">
    <location>
        <position position="196"/>
    </location>
</feature>
<dbReference type="PROSITE" id="PS00137">
    <property type="entry name" value="SUBTILASE_HIS"/>
    <property type="match status" value="1"/>
</dbReference>
<dbReference type="PROSITE" id="PS00136">
    <property type="entry name" value="SUBTILASE_ASP"/>
    <property type="match status" value="1"/>
</dbReference>
<dbReference type="InterPro" id="IPR022398">
    <property type="entry name" value="Peptidase_S8_His-AS"/>
</dbReference>
<evidence type="ECO:0000256" key="5">
    <source>
        <dbReference type="ARBA" id="ARBA00022825"/>
    </source>
</evidence>
<dbReference type="InterPro" id="IPR000209">
    <property type="entry name" value="Peptidase_S8/S53_dom"/>
</dbReference>
<dbReference type="SUPFAM" id="SSF54897">
    <property type="entry name" value="Protease propeptides/inhibitors"/>
    <property type="match status" value="1"/>
</dbReference>
<dbReference type="GO" id="GO:0006508">
    <property type="term" value="P:proteolysis"/>
    <property type="evidence" value="ECO:0007669"/>
    <property type="project" value="UniProtKB-KW"/>
</dbReference>
<dbReference type="GO" id="GO:0004252">
    <property type="term" value="F:serine-type endopeptidase activity"/>
    <property type="evidence" value="ECO:0007669"/>
    <property type="project" value="UniProtKB-UniRule"/>
</dbReference>
<feature type="domain" description="Peptidase S8/S53" evidence="9">
    <location>
        <begin position="158"/>
        <end position="371"/>
    </location>
</feature>
<reference evidence="12" key="1">
    <citation type="journal article" date="2013" name="Ind. Biotechnol.">
        <title>Comparative genomics analysis of Trichoderma reesei strains.</title>
        <authorList>
            <person name="Koike H."/>
            <person name="Aerts A."/>
            <person name="LaButti K."/>
            <person name="Grigoriev I.V."/>
            <person name="Baker S.E."/>
        </authorList>
    </citation>
    <scope>NUCLEOTIDE SEQUENCE [LARGE SCALE GENOMIC DNA]</scope>
    <source>
        <strain evidence="12">ATCC 56765 / BCRC 32924 / NRRL 11460 / Rut C-30</strain>
    </source>
</reference>
<dbReference type="PROSITE" id="PS51892">
    <property type="entry name" value="SUBTILASE"/>
    <property type="match status" value="1"/>
</dbReference>
<dbReference type="InterPro" id="IPR050131">
    <property type="entry name" value="Peptidase_S8_subtilisin-like"/>
</dbReference>
<dbReference type="Pfam" id="PF05922">
    <property type="entry name" value="Inhibitor_I9"/>
    <property type="match status" value="1"/>
</dbReference>
<proteinExistence type="inferred from homology"/>
<keyword evidence="3 8" id="KW-0732">Signal</keyword>
<dbReference type="Gene3D" id="3.40.50.200">
    <property type="entry name" value="Peptidase S8/S53 domain"/>
    <property type="match status" value="1"/>
</dbReference>
<gene>
    <name evidence="11" type="ORF">M419DRAFT_39623</name>
</gene>
<dbReference type="KEGG" id="trr:M419DRAFT_39623"/>
<dbReference type="PROSITE" id="PS00138">
    <property type="entry name" value="SUBTILASE_SER"/>
    <property type="match status" value="1"/>
</dbReference>
<evidence type="ECO:0000313" key="11">
    <source>
        <dbReference type="EMBL" id="ETR97180.1"/>
    </source>
</evidence>
<dbReference type="AlphaFoldDB" id="A0A024RYC3"/>
<dbReference type="SUPFAM" id="SSF52743">
    <property type="entry name" value="Subtilisin-like"/>
    <property type="match status" value="1"/>
</dbReference>
<dbReference type="GO" id="GO:0005576">
    <property type="term" value="C:extracellular region"/>
    <property type="evidence" value="ECO:0007669"/>
    <property type="project" value="UniProtKB-ARBA"/>
</dbReference>
<evidence type="ECO:0000313" key="12">
    <source>
        <dbReference type="Proteomes" id="UP000024376"/>
    </source>
</evidence>
<dbReference type="PANTHER" id="PTHR43806:SF58">
    <property type="entry name" value="ALKALINE PROTEASE 1-RELATED"/>
    <property type="match status" value="1"/>
</dbReference>
<dbReference type="Pfam" id="PF00082">
    <property type="entry name" value="Peptidase_S8"/>
    <property type="match status" value="1"/>
</dbReference>
<evidence type="ECO:0000256" key="1">
    <source>
        <dbReference type="ARBA" id="ARBA00011073"/>
    </source>
</evidence>
<comment type="similarity">
    <text evidence="1 6 7">Belongs to the peptidase S8 family.</text>
</comment>
<evidence type="ECO:0000256" key="4">
    <source>
        <dbReference type="ARBA" id="ARBA00022801"/>
    </source>
</evidence>
<feature type="domain" description="Inhibitor I9" evidence="10">
    <location>
        <begin position="42"/>
        <end position="123"/>
    </location>
</feature>
<dbReference type="FunFam" id="3.40.50.200:FF:000007">
    <property type="entry name" value="Subtilisin-like serine protease"/>
    <property type="match status" value="1"/>
</dbReference>
<feature type="active site" description="Charge relay system" evidence="6">
    <location>
        <position position="165"/>
    </location>
</feature>
<evidence type="ECO:0000259" key="10">
    <source>
        <dbReference type="Pfam" id="PF05922"/>
    </source>
</evidence>
<organism evidence="11 12">
    <name type="scientific">Hypocrea jecorina (strain ATCC 56765 / BCRC 32924 / NRRL 11460 / Rut C-30)</name>
    <name type="common">Trichoderma reesei</name>
    <dbReference type="NCBI Taxonomy" id="1344414"/>
    <lineage>
        <taxon>Eukaryota</taxon>
        <taxon>Fungi</taxon>
        <taxon>Dikarya</taxon>
        <taxon>Ascomycota</taxon>
        <taxon>Pezizomycotina</taxon>
        <taxon>Sordariomycetes</taxon>
        <taxon>Hypocreomycetidae</taxon>
        <taxon>Hypocreales</taxon>
        <taxon>Hypocreaceae</taxon>
        <taxon>Trichoderma</taxon>
    </lineage>
</organism>
<keyword evidence="5 6" id="KW-0720">Serine protease</keyword>
<keyword evidence="4 6" id="KW-0378">Hydrolase</keyword>
<feature type="signal peptide" evidence="8">
    <location>
        <begin position="1"/>
        <end position="20"/>
    </location>
</feature>
<evidence type="ECO:0000259" key="9">
    <source>
        <dbReference type="Pfam" id="PF00082"/>
    </source>
</evidence>
<dbReference type="OrthoDB" id="206201at2759"/>
<feature type="active site" description="Charge relay system" evidence="6">
    <location>
        <position position="352"/>
    </location>
</feature>
<evidence type="ECO:0000256" key="3">
    <source>
        <dbReference type="ARBA" id="ARBA00022729"/>
    </source>
</evidence>
<protein>
    <submittedName>
        <fullName evidence="11">Subtilase</fullName>
    </submittedName>
</protein>
<evidence type="ECO:0000256" key="8">
    <source>
        <dbReference type="SAM" id="SignalP"/>
    </source>
</evidence>
<accession>A0A024RYC3</accession>
<dbReference type="InterPro" id="IPR036852">
    <property type="entry name" value="Peptidase_S8/S53_dom_sf"/>
</dbReference>
<dbReference type="InterPro" id="IPR010259">
    <property type="entry name" value="S8pro/Inhibitor_I9"/>
</dbReference>
<dbReference type="EMBL" id="KI911176">
    <property type="protein sequence ID" value="ETR97180.1"/>
    <property type="molecule type" value="Genomic_DNA"/>
</dbReference>
<dbReference type="HOGENOM" id="CLU_011263_1_4_1"/>
<dbReference type="PRINTS" id="PR00723">
    <property type="entry name" value="SUBTILISIN"/>
</dbReference>